<sequence length="215" mass="23769">MMPTLLWWVIAPLGVLVCAAAVIAVIRFNQLSLARDLCQESRRQLTAAIAERHTLIPSFLESCALLVAEHPEMKPQIEAVGDAFAAARKATEPEAVGAAEEQLTVALMQLHQVFGEQQLSPAESASDAEYIARALFIQMCVVESRIAATSRYFNANTARYKRRRRGPLPVLMPRRFPDCKPLPYSELDFDPDTDSFDVVPGIDTGYRPGPLSEGR</sequence>
<protein>
    <recommendedName>
        <fullName evidence="4">LemA family protein</fullName>
    </recommendedName>
</protein>
<organism evidence="2 3">
    <name type="scientific">Brevibacterium otitidis</name>
    <dbReference type="NCBI Taxonomy" id="53364"/>
    <lineage>
        <taxon>Bacteria</taxon>
        <taxon>Bacillati</taxon>
        <taxon>Actinomycetota</taxon>
        <taxon>Actinomycetes</taxon>
        <taxon>Micrococcales</taxon>
        <taxon>Brevibacteriaceae</taxon>
        <taxon>Brevibacterium</taxon>
    </lineage>
</organism>
<dbReference type="EMBL" id="JBHMAU010000039">
    <property type="protein sequence ID" value="MFB9775900.1"/>
    <property type="molecule type" value="Genomic_DNA"/>
</dbReference>
<evidence type="ECO:0000313" key="2">
    <source>
        <dbReference type="EMBL" id="MFB9775900.1"/>
    </source>
</evidence>
<keyword evidence="1" id="KW-0472">Membrane</keyword>
<gene>
    <name evidence="2" type="ORF">ACFFN1_05660</name>
</gene>
<dbReference type="Proteomes" id="UP001589707">
    <property type="component" value="Unassembled WGS sequence"/>
</dbReference>
<name>A0ABV5X0B3_9MICO</name>
<keyword evidence="1" id="KW-1133">Transmembrane helix</keyword>
<dbReference type="Gene3D" id="1.20.1440.20">
    <property type="entry name" value="LemA-like domain"/>
    <property type="match status" value="1"/>
</dbReference>
<reference evidence="2 3" key="1">
    <citation type="submission" date="2024-09" db="EMBL/GenBank/DDBJ databases">
        <authorList>
            <person name="Sun Q."/>
            <person name="Mori K."/>
        </authorList>
    </citation>
    <scope>NUCLEOTIDE SEQUENCE [LARGE SCALE GENOMIC DNA]</scope>
    <source>
        <strain evidence="2 3">JCM 11683</strain>
    </source>
</reference>
<evidence type="ECO:0008006" key="4">
    <source>
        <dbReference type="Google" id="ProtNLM"/>
    </source>
</evidence>
<accession>A0ABV5X0B3</accession>
<proteinExistence type="predicted"/>
<evidence type="ECO:0000313" key="3">
    <source>
        <dbReference type="Proteomes" id="UP001589707"/>
    </source>
</evidence>
<dbReference type="InterPro" id="IPR023353">
    <property type="entry name" value="LemA-like_dom_sf"/>
</dbReference>
<comment type="caution">
    <text evidence="2">The sequence shown here is derived from an EMBL/GenBank/DDBJ whole genome shotgun (WGS) entry which is preliminary data.</text>
</comment>
<dbReference type="RefSeq" id="WP_376839436.1">
    <property type="nucleotide sequence ID" value="NZ_JBHMAU010000039.1"/>
</dbReference>
<keyword evidence="1" id="KW-0812">Transmembrane</keyword>
<feature type="transmembrane region" description="Helical" evidence="1">
    <location>
        <begin position="6"/>
        <end position="26"/>
    </location>
</feature>
<evidence type="ECO:0000256" key="1">
    <source>
        <dbReference type="SAM" id="Phobius"/>
    </source>
</evidence>
<keyword evidence="3" id="KW-1185">Reference proteome</keyword>